<dbReference type="EMBL" id="CP036532">
    <property type="protein sequence ID" value="QBK29849.1"/>
    <property type="molecule type" value="Genomic_DNA"/>
</dbReference>
<dbReference type="Pfam" id="PF00392">
    <property type="entry name" value="GntR"/>
    <property type="match status" value="1"/>
</dbReference>
<keyword evidence="2" id="KW-0238">DNA-binding</keyword>
<organism evidence="5 6">
    <name type="scientific">Roseitalea porphyridii</name>
    <dbReference type="NCBI Taxonomy" id="1852022"/>
    <lineage>
        <taxon>Bacteria</taxon>
        <taxon>Pseudomonadati</taxon>
        <taxon>Pseudomonadota</taxon>
        <taxon>Alphaproteobacteria</taxon>
        <taxon>Hyphomicrobiales</taxon>
        <taxon>Ahrensiaceae</taxon>
        <taxon>Roseitalea</taxon>
    </lineage>
</organism>
<dbReference type="InterPro" id="IPR011663">
    <property type="entry name" value="UTRA"/>
</dbReference>
<dbReference type="OrthoDB" id="7173258at2"/>
<dbReference type="AlphaFoldDB" id="A0A4P6UZT3"/>
<dbReference type="Gene3D" id="3.40.1410.10">
    <property type="entry name" value="Chorismate lyase-like"/>
    <property type="match status" value="1"/>
</dbReference>
<reference evidence="5 6" key="1">
    <citation type="journal article" date="2017" name="Int. J. Syst. Evol. Microbiol.">
        <title>Roseitalea porphyridii gen. nov., sp. nov., isolated from a red alga, and reclassification of Hoeflea suaedae Chung et al. 2013 as Pseudohoeflea suaedae gen. nov., comb. nov.</title>
        <authorList>
            <person name="Hyeon J.W."/>
            <person name="Jeong S.E."/>
            <person name="Baek K."/>
            <person name="Jeon C.O."/>
        </authorList>
    </citation>
    <scope>NUCLEOTIDE SEQUENCE [LARGE SCALE GENOMIC DNA]</scope>
    <source>
        <strain evidence="5 6">MA7-20</strain>
    </source>
</reference>
<dbReference type="Pfam" id="PF07702">
    <property type="entry name" value="UTRA"/>
    <property type="match status" value="1"/>
</dbReference>
<dbReference type="GO" id="GO:0003677">
    <property type="term" value="F:DNA binding"/>
    <property type="evidence" value="ECO:0007669"/>
    <property type="project" value="UniProtKB-KW"/>
</dbReference>
<name>A0A4P6UZT3_9HYPH</name>
<dbReference type="SUPFAM" id="SSF46785">
    <property type="entry name" value="Winged helix' DNA-binding domain"/>
    <property type="match status" value="1"/>
</dbReference>
<dbReference type="InterPro" id="IPR036388">
    <property type="entry name" value="WH-like_DNA-bd_sf"/>
</dbReference>
<dbReference type="InterPro" id="IPR000524">
    <property type="entry name" value="Tscrpt_reg_HTH_GntR"/>
</dbReference>
<evidence type="ECO:0000256" key="2">
    <source>
        <dbReference type="ARBA" id="ARBA00023125"/>
    </source>
</evidence>
<dbReference type="PANTHER" id="PTHR44846:SF1">
    <property type="entry name" value="MANNOSYL-D-GLYCERATE TRANSPORT_METABOLISM SYSTEM REPRESSOR MNGR-RELATED"/>
    <property type="match status" value="1"/>
</dbReference>
<evidence type="ECO:0000256" key="3">
    <source>
        <dbReference type="ARBA" id="ARBA00023163"/>
    </source>
</evidence>
<dbReference type="KEGG" id="rpod:E0E05_04075"/>
<dbReference type="InterPro" id="IPR050679">
    <property type="entry name" value="Bact_HTH_transcr_reg"/>
</dbReference>
<evidence type="ECO:0000259" key="4">
    <source>
        <dbReference type="PROSITE" id="PS50949"/>
    </source>
</evidence>
<keyword evidence="3" id="KW-0804">Transcription</keyword>
<dbReference type="Proteomes" id="UP000293719">
    <property type="component" value="Chromosome"/>
</dbReference>
<keyword evidence="1" id="KW-0805">Transcription regulation</keyword>
<dbReference type="PANTHER" id="PTHR44846">
    <property type="entry name" value="MANNOSYL-D-GLYCERATE TRANSPORT/METABOLISM SYSTEM REPRESSOR MNGR-RELATED"/>
    <property type="match status" value="1"/>
</dbReference>
<dbReference type="Gene3D" id="1.10.10.10">
    <property type="entry name" value="Winged helix-like DNA-binding domain superfamily/Winged helix DNA-binding domain"/>
    <property type="match status" value="1"/>
</dbReference>
<dbReference type="GO" id="GO:0045892">
    <property type="term" value="P:negative regulation of DNA-templated transcription"/>
    <property type="evidence" value="ECO:0007669"/>
    <property type="project" value="TreeGrafter"/>
</dbReference>
<dbReference type="SMART" id="SM00866">
    <property type="entry name" value="UTRA"/>
    <property type="match status" value="1"/>
</dbReference>
<dbReference type="SUPFAM" id="SSF64288">
    <property type="entry name" value="Chorismate lyase-like"/>
    <property type="match status" value="1"/>
</dbReference>
<sequence>MRRRAGRAKLDKRWHVLRAQPISLDKIFQDQSPIDENNPTPRYIQLANRIRELIREGSWKAGEALPSERSIVEATSLSRVTIRKALELLVKEGLLQQRHGSGTYVSEESDRIEQSLGTLTGFSEDMHSLGHVPSARWIERSIGNPSMEETMMLGLSPGEQVARLHRLRLADGEPLAVEMAVVPASILPDVERMRESLYKTLEAKNVLPEKALQRMHACRLPAFEAQLLECEEGEPALYIERLSRLESGRAIEFTRSYYRGDRYDFLAELTLPGAHARTMKGET</sequence>
<proteinExistence type="predicted"/>
<evidence type="ECO:0000313" key="6">
    <source>
        <dbReference type="Proteomes" id="UP000293719"/>
    </source>
</evidence>
<protein>
    <submittedName>
        <fullName evidence="5">GntR family transcriptional regulator</fullName>
    </submittedName>
</protein>
<dbReference type="PRINTS" id="PR00035">
    <property type="entry name" value="HTHGNTR"/>
</dbReference>
<dbReference type="InterPro" id="IPR028978">
    <property type="entry name" value="Chorismate_lyase_/UTRA_dom_sf"/>
</dbReference>
<evidence type="ECO:0000313" key="5">
    <source>
        <dbReference type="EMBL" id="QBK29849.1"/>
    </source>
</evidence>
<dbReference type="SMART" id="SM00345">
    <property type="entry name" value="HTH_GNTR"/>
    <property type="match status" value="1"/>
</dbReference>
<gene>
    <name evidence="5" type="ORF">E0E05_04075</name>
</gene>
<dbReference type="InterPro" id="IPR036390">
    <property type="entry name" value="WH_DNA-bd_sf"/>
</dbReference>
<accession>A0A4P6UZT3</accession>
<dbReference type="GO" id="GO:0003700">
    <property type="term" value="F:DNA-binding transcription factor activity"/>
    <property type="evidence" value="ECO:0007669"/>
    <property type="project" value="InterPro"/>
</dbReference>
<dbReference type="PROSITE" id="PS50949">
    <property type="entry name" value="HTH_GNTR"/>
    <property type="match status" value="1"/>
</dbReference>
<feature type="domain" description="HTH gntR-type" evidence="4">
    <location>
        <begin position="40"/>
        <end position="108"/>
    </location>
</feature>
<keyword evidence="6" id="KW-1185">Reference proteome</keyword>
<dbReference type="CDD" id="cd07377">
    <property type="entry name" value="WHTH_GntR"/>
    <property type="match status" value="1"/>
</dbReference>
<evidence type="ECO:0000256" key="1">
    <source>
        <dbReference type="ARBA" id="ARBA00023015"/>
    </source>
</evidence>